<dbReference type="Proteomes" id="UP000585474">
    <property type="component" value="Unassembled WGS sequence"/>
</dbReference>
<sequence>MLPFSSTIADQIRFLIQSLDDCNSDFVVRELCQVLFTQDYAKFLNQSIKKPWLQSKSGSDSEGWASSSSLRSPRTETTLSLYIRRLERERAAMNWGF</sequence>
<protein>
    <submittedName>
        <fullName evidence="2">RNA recognition motif (RRM)-containing protein</fullName>
    </submittedName>
</protein>
<dbReference type="EMBL" id="BJWL01000005">
    <property type="protein sequence ID" value="GFY87866.1"/>
    <property type="molecule type" value="Genomic_DNA"/>
</dbReference>
<reference evidence="2 3" key="1">
    <citation type="submission" date="2019-07" db="EMBL/GenBank/DDBJ databases">
        <title>De Novo Assembly of kiwifruit Actinidia rufa.</title>
        <authorList>
            <person name="Sugita-Konishi S."/>
            <person name="Sato K."/>
            <person name="Mori E."/>
            <person name="Abe Y."/>
            <person name="Kisaki G."/>
            <person name="Hamano K."/>
            <person name="Suezawa K."/>
            <person name="Otani M."/>
            <person name="Fukuda T."/>
            <person name="Manabe T."/>
            <person name="Gomi K."/>
            <person name="Tabuchi M."/>
            <person name="Akimitsu K."/>
            <person name="Kataoka I."/>
        </authorList>
    </citation>
    <scope>NUCLEOTIDE SEQUENCE [LARGE SCALE GENOMIC DNA]</scope>
    <source>
        <strain evidence="3">cv. Fuchu</strain>
    </source>
</reference>
<gene>
    <name evidence="2" type="ORF">Acr_05g0015050</name>
</gene>
<evidence type="ECO:0000313" key="2">
    <source>
        <dbReference type="EMBL" id="GFY87866.1"/>
    </source>
</evidence>
<organism evidence="2 3">
    <name type="scientific">Actinidia rufa</name>
    <dbReference type="NCBI Taxonomy" id="165716"/>
    <lineage>
        <taxon>Eukaryota</taxon>
        <taxon>Viridiplantae</taxon>
        <taxon>Streptophyta</taxon>
        <taxon>Embryophyta</taxon>
        <taxon>Tracheophyta</taxon>
        <taxon>Spermatophyta</taxon>
        <taxon>Magnoliopsida</taxon>
        <taxon>eudicotyledons</taxon>
        <taxon>Gunneridae</taxon>
        <taxon>Pentapetalae</taxon>
        <taxon>asterids</taxon>
        <taxon>Ericales</taxon>
        <taxon>Actinidiaceae</taxon>
        <taxon>Actinidia</taxon>
    </lineage>
</organism>
<dbReference type="AlphaFoldDB" id="A0A7J0ENW6"/>
<keyword evidence="3" id="KW-1185">Reference proteome</keyword>
<feature type="region of interest" description="Disordered" evidence="1">
    <location>
        <begin position="53"/>
        <end position="75"/>
    </location>
</feature>
<feature type="compositionally biased region" description="Low complexity" evidence="1">
    <location>
        <begin position="55"/>
        <end position="69"/>
    </location>
</feature>
<evidence type="ECO:0000256" key="1">
    <source>
        <dbReference type="SAM" id="MobiDB-lite"/>
    </source>
</evidence>
<name>A0A7J0ENW6_9ERIC</name>
<evidence type="ECO:0000313" key="3">
    <source>
        <dbReference type="Proteomes" id="UP000585474"/>
    </source>
</evidence>
<accession>A0A7J0ENW6</accession>
<comment type="caution">
    <text evidence="2">The sequence shown here is derived from an EMBL/GenBank/DDBJ whole genome shotgun (WGS) entry which is preliminary data.</text>
</comment>
<proteinExistence type="predicted"/>